<evidence type="ECO:0000313" key="2">
    <source>
        <dbReference type="EMBL" id="SDK47766.1"/>
    </source>
</evidence>
<dbReference type="InterPro" id="IPR029058">
    <property type="entry name" value="AB_hydrolase_fold"/>
</dbReference>
<dbReference type="Gene3D" id="3.40.50.1820">
    <property type="entry name" value="alpha/beta hydrolase"/>
    <property type="match status" value="1"/>
</dbReference>
<dbReference type="PANTHER" id="PTHR22946">
    <property type="entry name" value="DIENELACTONE HYDROLASE DOMAIN-CONTAINING PROTEIN-RELATED"/>
    <property type="match status" value="1"/>
</dbReference>
<dbReference type="GO" id="GO:0016787">
    <property type="term" value="F:hydrolase activity"/>
    <property type="evidence" value="ECO:0007669"/>
    <property type="project" value="UniProtKB-KW"/>
</dbReference>
<evidence type="ECO:0000259" key="1">
    <source>
        <dbReference type="Pfam" id="PF01738"/>
    </source>
</evidence>
<keyword evidence="2" id="KW-0378">Hydrolase</keyword>
<dbReference type="AlphaFoldDB" id="A0A1G9C7Y1"/>
<dbReference type="SUPFAM" id="SSF53474">
    <property type="entry name" value="alpha/beta-Hydrolases"/>
    <property type="match status" value="1"/>
</dbReference>
<accession>A0A1G9C7Y1</accession>
<dbReference type="InterPro" id="IPR002925">
    <property type="entry name" value="Dienelactn_hydro"/>
</dbReference>
<dbReference type="PANTHER" id="PTHR22946:SF0">
    <property type="entry name" value="DIENELACTONE HYDROLASE DOMAIN-CONTAINING PROTEIN"/>
    <property type="match status" value="1"/>
</dbReference>
<evidence type="ECO:0000313" key="3">
    <source>
        <dbReference type="Proteomes" id="UP000199053"/>
    </source>
</evidence>
<dbReference type="Proteomes" id="UP000199053">
    <property type="component" value="Unassembled WGS sequence"/>
</dbReference>
<proteinExistence type="predicted"/>
<dbReference type="Pfam" id="PF01738">
    <property type="entry name" value="DLH"/>
    <property type="match status" value="1"/>
</dbReference>
<reference evidence="3" key="1">
    <citation type="submission" date="2016-10" db="EMBL/GenBank/DDBJ databases">
        <authorList>
            <person name="Varghese N."/>
            <person name="Submissions S."/>
        </authorList>
    </citation>
    <scope>NUCLEOTIDE SEQUENCE [LARGE SCALE GENOMIC DNA]</scope>
    <source>
        <strain evidence="3">DSM 16995</strain>
    </source>
</reference>
<dbReference type="EMBL" id="FNGA01000001">
    <property type="protein sequence ID" value="SDK47766.1"/>
    <property type="molecule type" value="Genomic_DNA"/>
</dbReference>
<dbReference type="InterPro" id="IPR050261">
    <property type="entry name" value="FrsA_esterase"/>
</dbReference>
<sequence>MTAKKPAAYAALFSDQIMNNFFTVLKERTIKHTHQDEQLESVLVTPDGSGPFPAVLLIHEYTGLNKVTLDHARRLARAGYTVLAADFYGPDKIPNNIDEARVIHRIYRDDRLLMRKRAQACLEVLINQPETNSAKITALGFSFGGGAVLELARCNIQLNKHDEQLAGTINGAISVYGYLDTTHPAAHGQIKAKLLALHVENDPVVPEKHAEMFVKEMNEVKADWSMIRIQNAKHGFANPDDTAFDPILAEKAWGIILDTFKKWL</sequence>
<feature type="domain" description="Dienelactone hydrolase" evidence="1">
    <location>
        <begin position="40"/>
        <end position="262"/>
    </location>
</feature>
<organism evidence="2 3">
    <name type="scientific">Maridesulfovibrio ferrireducens</name>
    <dbReference type="NCBI Taxonomy" id="246191"/>
    <lineage>
        <taxon>Bacteria</taxon>
        <taxon>Pseudomonadati</taxon>
        <taxon>Thermodesulfobacteriota</taxon>
        <taxon>Desulfovibrionia</taxon>
        <taxon>Desulfovibrionales</taxon>
        <taxon>Desulfovibrionaceae</taxon>
        <taxon>Maridesulfovibrio</taxon>
    </lineage>
</organism>
<gene>
    <name evidence="2" type="ORF">SAMN05660337_0578</name>
</gene>
<protein>
    <submittedName>
        <fullName evidence="2">Dienelactone hydrolase</fullName>
    </submittedName>
</protein>
<dbReference type="STRING" id="246191.SAMN05660337_0578"/>
<keyword evidence="3" id="KW-1185">Reference proteome</keyword>
<name>A0A1G9C7Y1_9BACT</name>